<feature type="compositionally biased region" description="Polar residues" evidence="2">
    <location>
        <begin position="46"/>
        <end position="58"/>
    </location>
</feature>
<proteinExistence type="inferred from homology"/>
<dbReference type="RefSeq" id="XP_009025528.1">
    <property type="nucleotide sequence ID" value="XM_009027280.1"/>
</dbReference>
<dbReference type="Proteomes" id="UP000015101">
    <property type="component" value="Unassembled WGS sequence"/>
</dbReference>
<dbReference type="AlphaFoldDB" id="T1FQS6"/>
<sequence>MDNRKDSVADDHIERSSSPKTLPSRRSPSPARRDYSTFSDGHTDENMNFNVKKNLQDNTENDEHEPSNRDDAPHSNAANKNPVTTQPATKPVNNFDAGSNKKKVATTTLLRYPEQQETEQWSFRLFGCLEDINLCISTFCFPCYTEARNAAYFYEEENEMGIGYCLGFCGVGAVMRWRLRQHKRIEGHMLADVATHMLCPCCALIQENREIYGTEGSHLGEKLPILRKKK</sequence>
<feature type="compositionally biased region" description="Polar residues" evidence="2">
    <location>
        <begin position="76"/>
        <end position="92"/>
    </location>
</feature>
<organism evidence="4 5">
    <name type="scientific">Helobdella robusta</name>
    <name type="common">Californian leech</name>
    <dbReference type="NCBI Taxonomy" id="6412"/>
    <lineage>
        <taxon>Eukaryota</taxon>
        <taxon>Metazoa</taxon>
        <taxon>Spiralia</taxon>
        <taxon>Lophotrochozoa</taxon>
        <taxon>Annelida</taxon>
        <taxon>Clitellata</taxon>
        <taxon>Hirudinea</taxon>
        <taxon>Rhynchobdellida</taxon>
        <taxon>Glossiphoniidae</taxon>
        <taxon>Helobdella</taxon>
    </lineage>
</organism>
<keyword evidence="5" id="KW-1185">Reference proteome</keyword>
<evidence type="ECO:0000313" key="3">
    <source>
        <dbReference type="EMBL" id="ESN96350.1"/>
    </source>
</evidence>
<feature type="compositionally biased region" description="Basic and acidic residues" evidence="2">
    <location>
        <begin position="31"/>
        <end position="45"/>
    </location>
</feature>
<evidence type="ECO:0000256" key="2">
    <source>
        <dbReference type="SAM" id="MobiDB-lite"/>
    </source>
</evidence>
<accession>T1FQS6</accession>
<evidence type="ECO:0000313" key="4">
    <source>
        <dbReference type="EnsemblMetazoa" id="HelroP189206"/>
    </source>
</evidence>
<comment type="similarity">
    <text evidence="1">Belongs to the cornifelin family.</text>
</comment>
<dbReference type="PANTHER" id="PTHR15907">
    <property type="entry name" value="DUF614 FAMILY PROTEIN-RELATED"/>
    <property type="match status" value="1"/>
</dbReference>
<dbReference type="InterPro" id="IPR006461">
    <property type="entry name" value="PLAC_motif_containing"/>
</dbReference>
<dbReference type="OrthoDB" id="1045822at2759"/>
<gene>
    <name evidence="4" type="primary">20211173</name>
    <name evidence="3" type="ORF">HELRODRAFT_189206</name>
</gene>
<dbReference type="Pfam" id="PF04749">
    <property type="entry name" value="PLAC8"/>
    <property type="match status" value="1"/>
</dbReference>
<dbReference type="EMBL" id="KB097495">
    <property type="protein sequence ID" value="ESN96350.1"/>
    <property type="molecule type" value="Genomic_DNA"/>
</dbReference>
<dbReference type="GeneID" id="20211173"/>
<evidence type="ECO:0000256" key="1">
    <source>
        <dbReference type="ARBA" id="ARBA00009024"/>
    </source>
</evidence>
<dbReference type="EMBL" id="AMQM01001382">
    <property type="status" value="NOT_ANNOTATED_CDS"/>
    <property type="molecule type" value="Genomic_DNA"/>
</dbReference>
<name>T1FQS6_HELRO</name>
<feature type="compositionally biased region" description="Basic and acidic residues" evidence="2">
    <location>
        <begin position="64"/>
        <end position="73"/>
    </location>
</feature>
<dbReference type="KEGG" id="hro:HELRODRAFT_189206"/>
<reference evidence="5" key="1">
    <citation type="submission" date="2012-12" db="EMBL/GenBank/DDBJ databases">
        <authorList>
            <person name="Hellsten U."/>
            <person name="Grimwood J."/>
            <person name="Chapman J.A."/>
            <person name="Shapiro H."/>
            <person name="Aerts A."/>
            <person name="Otillar R.P."/>
            <person name="Terry A.Y."/>
            <person name="Boore J.L."/>
            <person name="Simakov O."/>
            <person name="Marletaz F."/>
            <person name="Cho S.-J."/>
            <person name="Edsinger-Gonzales E."/>
            <person name="Havlak P."/>
            <person name="Kuo D.-H."/>
            <person name="Larsson T."/>
            <person name="Lv J."/>
            <person name="Arendt D."/>
            <person name="Savage R."/>
            <person name="Osoegawa K."/>
            <person name="de Jong P."/>
            <person name="Lindberg D.R."/>
            <person name="Seaver E.C."/>
            <person name="Weisblat D.A."/>
            <person name="Putnam N.H."/>
            <person name="Grigoriev I.V."/>
            <person name="Rokhsar D.S."/>
        </authorList>
    </citation>
    <scope>NUCLEOTIDE SEQUENCE</scope>
</reference>
<evidence type="ECO:0000313" key="5">
    <source>
        <dbReference type="Proteomes" id="UP000015101"/>
    </source>
</evidence>
<reference evidence="4" key="3">
    <citation type="submission" date="2015-06" db="UniProtKB">
        <authorList>
            <consortium name="EnsemblMetazoa"/>
        </authorList>
    </citation>
    <scope>IDENTIFICATION</scope>
</reference>
<protein>
    <submittedName>
        <fullName evidence="3 4">Uncharacterized protein</fullName>
    </submittedName>
</protein>
<feature type="region of interest" description="Disordered" evidence="2">
    <location>
        <begin position="1"/>
        <end position="99"/>
    </location>
</feature>
<feature type="compositionally biased region" description="Basic and acidic residues" evidence="2">
    <location>
        <begin position="1"/>
        <end position="17"/>
    </location>
</feature>
<dbReference type="STRING" id="6412.T1FQS6"/>
<dbReference type="NCBIfam" id="TIGR01571">
    <property type="entry name" value="A_thal_Cys_rich"/>
    <property type="match status" value="1"/>
</dbReference>
<dbReference type="CTD" id="20211173"/>
<dbReference type="EnsemblMetazoa" id="HelroT189206">
    <property type="protein sequence ID" value="HelroP189206"/>
    <property type="gene ID" value="HelroG189206"/>
</dbReference>
<reference evidence="3 5" key="2">
    <citation type="journal article" date="2013" name="Nature">
        <title>Insights into bilaterian evolution from three spiralian genomes.</title>
        <authorList>
            <person name="Simakov O."/>
            <person name="Marletaz F."/>
            <person name="Cho S.J."/>
            <person name="Edsinger-Gonzales E."/>
            <person name="Havlak P."/>
            <person name="Hellsten U."/>
            <person name="Kuo D.H."/>
            <person name="Larsson T."/>
            <person name="Lv J."/>
            <person name="Arendt D."/>
            <person name="Savage R."/>
            <person name="Osoegawa K."/>
            <person name="de Jong P."/>
            <person name="Grimwood J."/>
            <person name="Chapman J.A."/>
            <person name="Shapiro H."/>
            <person name="Aerts A."/>
            <person name="Otillar R.P."/>
            <person name="Terry A.Y."/>
            <person name="Boore J.L."/>
            <person name="Grigoriev I.V."/>
            <person name="Lindberg D.R."/>
            <person name="Seaver E.C."/>
            <person name="Weisblat D.A."/>
            <person name="Putnam N.H."/>
            <person name="Rokhsar D.S."/>
        </authorList>
    </citation>
    <scope>NUCLEOTIDE SEQUENCE</scope>
</reference>
<dbReference type="InParanoid" id="T1FQS6"/>
<dbReference type="HOGENOM" id="CLU_1205932_0_0_1"/>